<dbReference type="Proteomes" id="UP001176429">
    <property type="component" value="Unassembled WGS sequence"/>
</dbReference>
<comment type="caution">
    <text evidence="1">The sequence shown here is derived from an EMBL/GenBank/DDBJ whole genome shotgun (WGS) entry which is preliminary data.</text>
</comment>
<accession>A0ABT9BHD9</accession>
<dbReference type="EMBL" id="JAUQSY010000024">
    <property type="protein sequence ID" value="MDO7877683.1"/>
    <property type="molecule type" value="Genomic_DNA"/>
</dbReference>
<proteinExistence type="predicted"/>
<keyword evidence="2" id="KW-1185">Reference proteome</keyword>
<sequence>MQTDRVNEQQTLPAFTPAVEKYYALVDNPYASSTLARRIFFEFLRTGSTLTDDEIQTCHAIADLLAELEQARRHSL</sequence>
<protein>
    <recommendedName>
        <fullName evidence="3">Four helix bundle protein</fullName>
    </recommendedName>
</protein>
<gene>
    <name evidence="1" type="ORF">Q5H93_23290</name>
</gene>
<name>A0ABT9BHD9_9BACT</name>
<evidence type="ECO:0008006" key="3">
    <source>
        <dbReference type="Google" id="ProtNLM"/>
    </source>
</evidence>
<reference evidence="1" key="1">
    <citation type="submission" date="2023-07" db="EMBL/GenBank/DDBJ databases">
        <authorList>
            <person name="Kim M.K."/>
        </authorList>
    </citation>
    <scope>NUCLEOTIDE SEQUENCE</scope>
    <source>
        <strain evidence="1">ASUV-10-1</strain>
    </source>
</reference>
<organism evidence="1 2">
    <name type="scientific">Hymenobacter aranciens</name>
    <dbReference type="NCBI Taxonomy" id="3063996"/>
    <lineage>
        <taxon>Bacteria</taxon>
        <taxon>Pseudomonadati</taxon>
        <taxon>Bacteroidota</taxon>
        <taxon>Cytophagia</taxon>
        <taxon>Cytophagales</taxon>
        <taxon>Hymenobacteraceae</taxon>
        <taxon>Hymenobacter</taxon>
    </lineage>
</organism>
<dbReference type="RefSeq" id="WP_305009137.1">
    <property type="nucleotide sequence ID" value="NZ_JAUQSY010000024.1"/>
</dbReference>
<evidence type="ECO:0000313" key="1">
    <source>
        <dbReference type="EMBL" id="MDO7877683.1"/>
    </source>
</evidence>
<evidence type="ECO:0000313" key="2">
    <source>
        <dbReference type="Proteomes" id="UP001176429"/>
    </source>
</evidence>